<reference evidence="5" key="1">
    <citation type="journal article" date="2014" name="Genome Announc.">
        <title>De novo whole-genome sequence and genome annotation of Lichtheimia ramosa.</title>
        <authorList>
            <person name="Linde J."/>
            <person name="Schwartze V."/>
            <person name="Binder U."/>
            <person name="Lass-Florl C."/>
            <person name="Voigt K."/>
            <person name="Horn F."/>
        </authorList>
    </citation>
    <scope>NUCLEOTIDE SEQUENCE</scope>
    <source>
        <strain evidence="5">JMRC FSU:6197</strain>
    </source>
</reference>
<dbReference type="EMBL" id="LK023368">
    <property type="protein sequence ID" value="CDS12909.1"/>
    <property type="molecule type" value="Genomic_DNA"/>
</dbReference>
<organism evidence="5">
    <name type="scientific">Lichtheimia ramosa</name>
    <dbReference type="NCBI Taxonomy" id="688394"/>
    <lineage>
        <taxon>Eukaryota</taxon>
        <taxon>Fungi</taxon>
        <taxon>Fungi incertae sedis</taxon>
        <taxon>Mucoromycota</taxon>
        <taxon>Mucoromycotina</taxon>
        <taxon>Mucoromycetes</taxon>
        <taxon>Mucorales</taxon>
        <taxon>Lichtheimiaceae</taxon>
        <taxon>Lichtheimia</taxon>
    </lineage>
</organism>
<keyword evidence="2" id="KW-0677">Repeat</keyword>
<sequence length="974" mass="109403">MTIGRHYVGTILLVLLNVAVTVVFGAYPVPMLINEKIPRVLGATAFTIDNVMYAYGGEVRGNNLTNQFSAFSFDATTGDIIYKALNEYGPHVTLADIVVAPDNASFTLFGGNYQDTLYDQAPMHAYHYTFENDTWSPLAVTLQPDDNTTIPRARQNFKAVLASDGLVYIFGGIRGPYDMRPRQDFWSYDPSTGAFTQRPYPGFVMDSYTATALPDGRIVYLTGRYFVPPADGIPTPSNMAVIYHTSDGTWENVTIDTSHSHGPALPTTSATAVLGPEKRFIYLFGGDNFFATFNRTFYNDLYVLDTQTWTWYEPDIQGTTPMHRSYATGTLITNEYIVFAFGGIATERTSDMDVLKLPGYNSNGDLDLSSAKWVNNVVTNEIENANTSPEGVKGGIIAAIVVVCVVAALIIAAILYRFRHRARRIIMRIHYDLWNPRTGEPLWAETLRLVSKVVLLFLFVAFFVFVLLQVLRSPKATFTITTMAPGGLVAIPDIRFCFEGFPIIVEPDTQRPNRTYPLVSCDTDAGVSCIDNIEPLDLSIHEPFFVNNLGNLTCYLFRPGDMKLAPESMPQANNGSRLHFSFYILGDGIATGRTHVTIYPPQRDPNAYLYFDDKSQILSEQDVQLWIEQDRNDFESQTVIDFAPLDRSFVEYQLVNQEFLQDVGWNYVGFSPVLNMTPSITVTERTQSQDPSNQAPNINQGVMNEMYIKSATPTTLVQREQKIFSLLNALGFLGGLFGLFIAFQTLVFGYRARSPFGLIHRWSFGSMRKSISDGLKDRFSINSSTTAVPLVTPVHQRYSLDLRNYGPAPYYDDEKSVLNDMGSSHSSDSSNNPMQHYHHPTGAVFPTDESRRLANVEDRMQLMELLFKSYYVDDEVFRTLDLALKRREDEQQQNQARNSRRNFTQFLRGNSASRVSQQEGKHASNGQSEDRGLRRFSTSSSLSSAPNPFQTIEMAQPAAVHEEHQPPRDTMDNK</sequence>
<dbReference type="SUPFAM" id="SSF117281">
    <property type="entry name" value="Kelch motif"/>
    <property type="match status" value="1"/>
</dbReference>
<name>A0A077X082_9FUNG</name>
<feature type="region of interest" description="Disordered" evidence="3">
    <location>
        <begin position="910"/>
        <end position="974"/>
    </location>
</feature>
<proteinExistence type="predicted"/>
<dbReference type="Pfam" id="PF24681">
    <property type="entry name" value="Kelch_KLHDC2_KLHL20_DRC7"/>
    <property type="match status" value="1"/>
</dbReference>
<feature type="transmembrane region" description="Helical" evidence="4">
    <location>
        <begin position="723"/>
        <end position="743"/>
    </location>
</feature>
<evidence type="ECO:0000256" key="2">
    <source>
        <dbReference type="ARBA" id="ARBA00022737"/>
    </source>
</evidence>
<keyword evidence="1" id="KW-0880">Kelch repeat</keyword>
<dbReference type="PANTHER" id="PTHR46093">
    <property type="entry name" value="ACYL-COA-BINDING DOMAIN-CONTAINING PROTEIN 5"/>
    <property type="match status" value="1"/>
</dbReference>
<feature type="compositionally biased region" description="Basic and acidic residues" evidence="3">
    <location>
        <begin position="960"/>
        <end position="974"/>
    </location>
</feature>
<evidence type="ECO:0000256" key="1">
    <source>
        <dbReference type="ARBA" id="ARBA00022441"/>
    </source>
</evidence>
<evidence type="ECO:0000256" key="3">
    <source>
        <dbReference type="SAM" id="MobiDB-lite"/>
    </source>
</evidence>
<dbReference type="AlphaFoldDB" id="A0A077X082"/>
<dbReference type="InterPro" id="IPR006652">
    <property type="entry name" value="Kelch_1"/>
</dbReference>
<keyword evidence="4" id="KW-0812">Transmembrane</keyword>
<keyword evidence="4" id="KW-0472">Membrane</keyword>
<dbReference type="OrthoDB" id="432528at2759"/>
<feature type="transmembrane region" description="Helical" evidence="4">
    <location>
        <begin position="7"/>
        <end position="29"/>
    </location>
</feature>
<evidence type="ECO:0000256" key="4">
    <source>
        <dbReference type="SAM" id="Phobius"/>
    </source>
</evidence>
<dbReference type="Pfam" id="PF01344">
    <property type="entry name" value="Kelch_1"/>
    <property type="match status" value="1"/>
</dbReference>
<feature type="transmembrane region" description="Helical" evidence="4">
    <location>
        <begin position="396"/>
        <end position="418"/>
    </location>
</feature>
<dbReference type="PANTHER" id="PTHR46093:SF18">
    <property type="entry name" value="FIBRONECTIN TYPE-III DOMAIN-CONTAINING PROTEIN"/>
    <property type="match status" value="1"/>
</dbReference>
<feature type="transmembrane region" description="Helical" evidence="4">
    <location>
        <begin position="453"/>
        <end position="471"/>
    </location>
</feature>
<protein>
    <submittedName>
        <fullName evidence="5">Uncharacterized protein</fullName>
    </submittedName>
</protein>
<evidence type="ECO:0000313" key="5">
    <source>
        <dbReference type="EMBL" id="CDS12909.1"/>
    </source>
</evidence>
<gene>
    <name evidence="5" type="ORF">LRAMOSA05093</name>
</gene>
<keyword evidence="4" id="KW-1133">Transmembrane helix</keyword>
<accession>A0A077X082</accession>
<dbReference type="Gene3D" id="2.120.10.80">
    <property type="entry name" value="Kelch-type beta propeller"/>
    <property type="match status" value="2"/>
</dbReference>
<feature type="region of interest" description="Disordered" evidence="3">
    <location>
        <begin position="816"/>
        <end position="846"/>
    </location>
</feature>
<dbReference type="InterPro" id="IPR015915">
    <property type="entry name" value="Kelch-typ_b-propeller"/>
</dbReference>